<proteinExistence type="inferred from homology"/>
<dbReference type="AlphaFoldDB" id="A0A1A3NKB6"/>
<dbReference type="PANTHER" id="PTHR43619:SF2">
    <property type="entry name" value="S-ADENOSYL-L-METHIONINE-DEPENDENT METHYLTRANSFERASES SUPERFAMILY PROTEIN"/>
    <property type="match status" value="1"/>
</dbReference>
<evidence type="ECO:0000313" key="8">
    <source>
        <dbReference type="Proteomes" id="UP000093928"/>
    </source>
</evidence>
<gene>
    <name evidence="7" type="ORF">A5634_07370</name>
</gene>
<dbReference type="InterPro" id="IPR029063">
    <property type="entry name" value="SAM-dependent_MTases_sf"/>
</dbReference>
<dbReference type="RefSeq" id="WP_065145930.1">
    <property type="nucleotide sequence ID" value="NZ_LZLS01000186.1"/>
</dbReference>
<keyword evidence="3 6" id="KW-0489">Methyltransferase</keyword>
<evidence type="ECO:0000313" key="7">
    <source>
        <dbReference type="EMBL" id="OBK22588.1"/>
    </source>
</evidence>
<dbReference type="PANTHER" id="PTHR43619">
    <property type="entry name" value="S-ADENOSYL-L-METHIONINE-DEPENDENT METHYLTRANSFERASE YKTD-RELATED"/>
    <property type="match status" value="1"/>
</dbReference>
<dbReference type="Proteomes" id="UP000093928">
    <property type="component" value="Unassembled WGS sequence"/>
</dbReference>
<evidence type="ECO:0000256" key="3">
    <source>
        <dbReference type="ARBA" id="ARBA00022603"/>
    </source>
</evidence>
<dbReference type="EMBL" id="LZLS01000186">
    <property type="protein sequence ID" value="OBK22588.1"/>
    <property type="molecule type" value="Genomic_DNA"/>
</dbReference>
<dbReference type="OrthoDB" id="9806164at2"/>
<dbReference type="InterPro" id="IPR007213">
    <property type="entry name" value="Ppm1/Ppm2/Tcmp"/>
</dbReference>
<name>A0A1A3NKB6_MYCAS</name>
<comment type="function">
    <text evidence="1 6">Exhibits S-adenosyl-L-methionine-dependent methyltransferase activity.</text>
</comment>
<dbReference type="SUPFAM" id="SSF53335">
    <property type="entry name" value="S-adenosyl-L-methionine-dependent methyltransferases"/>
    <property type="match status" value="1"/>
</dbReference>
<dbReference type="InterPro" id="IPR011610">
    <property type="entry name" value="SAM_mthyl_Trfase_ML2640-like"/>
</dbReference>
<organism evidence="7 8">
    <name type="scientific">Mycobacterium asiaticum</name>
    <dbReference type="NCBI Taxonomy" id="1790"/>
    <lineage>
        <taxon>Bacteria</taxon>
        <taxon>Bacillati</taxon>
        <taxon>Actinomycetota</taxon>
        <taxon>Actinomycetes</taxon>
        <taxon>Mycobacteriales</taxon>
        <taxon>Mycobacteriaceae</taxon>
        <taxon>Mycobacterium</taxon>
    </lineage>
</organism>
<evidence type="ECO:0000256" key="4">
    <source>
        <dbReference type="ARBA" id="ARBA00022679"/>
    </source>
</evidence>
<keyword evidence="4 7" id="KW-0808">Transferase</keyword>
<evidence type="ECO:0000256" key="6">
    <source>
        <dbReference type="RuleBase" id="RU362030"/>
    </source>
</evidence>
<evidence type="ECO:0000256" key="2">
    <source>
        <dbReference type="ARBA" id="ARBA00008138"/>
    </source>
</evidence>
<dbReference type="GO" id="GO:0008168">
    <property type="term" value="F:methyltransferase activity"/>
    <property type="evidence" value="ECO:0007669"/>
    <property type="project" value="UniProtKB-UniRule"/>
</dbReference>
<dbReference type="Gene3D" id="3.40.50.150">
    <property type="entry name" value="Vaccinia Virus protein VP39"/>
    <property type="match status" value="1"/>
</dbReference>
<comment type="similarity">
    <text evidence="2 6">Belongs to the UPF0677 family.</text>
</comment>
<dbReference type="EC" id="2.1.1.-" evidence="6"/>
<dbReference type="Pfam" id="PF04072">
    <property type="entry name" value="LCM"/>
    <property type="match status" value="1"/>
</dbReference>
<comment type="caution">
    <text evidence="7">The sequence shown here is derived from an EMBL/GenBank/DDBJ whole genome shotgun (WGS) entry which is preliminary data.</text>
</comment>
<evidence type="ECO:0000256" key="5">
    <source>
        <dbReference type="ARBA" id="ARBA00022691"/>
    </source>
</evidence>
<accession>A0A1A3NKB6</accession>
<reference evidence="7 8" key="1">
    <citation type="submission" date="2016-06" db="EMBL/GenBank/DDBJ databases">
        <authorList>
            <person name="Kjaerup R.B."/>
            <person name="Dalgaard T.S."/>
            <person name="Juul-Madsen H.R."/>
        </authorList>
    </citation>
    <scope>NUCLEOTIDE SEQUENCE [LARGE SCALE GENOMIC DNA]</scope>
    <source>
        <strain evidence="7 8">1165133.8</strain>
    </source>
</reference>
<dbReference type="NCBIfam" id="TIGR00027">
    <property type="entry name" value="mthyl_TIGR00027"/>
    <property type="match status" value="1"/>
</dbReference>
<evidence type="ECO:0000256" key="1">
    <source>
        <dbReference type="ARBA" id="ARBA00003907"/>
    </source>
</evidence>
<sequence>MVREDGDTWDPATGVGMTATFGAVARAVGTNKGLLNDPFAEPLVRAAGVEYFIRVIEDEQYAADGGENPLMSGMLNVLAVHGRFLDEFLTSAARAGIRQAVNLGSGLDTRAFRLWWPPGTRVYELDQPGVVDFKDQVLRRLDAKLTTHRCTLGVDLRGDWLTALRRVGFDPSQRTVWIAENILVGYLPPDAQDRLLRDVTMVSAPGSWFAADHLPWTPVQLQEGHAFIDGWRQQGLDIDLSKLTYTTEFRSVPENLMANGWQTTDRDLIELRAAVGLASRRRISPRDLALTPRYLTATS</sequence>
<keyword evidence="5 6" id="KW-0949">S-adenosyl-L-methionine</keyword>
<protein>
    <recommendedName>
        <fullName evidence="6">S-adenosyl-L-methionine-dependent methyltransferase</fullName>
        <ecNumber evidence="6">2.1.1.-</ecNumber>
    </recommendedName>
</protein>
<dbReference type="GO" id="GO:0032259">
    <property type="term" value="P:methylation"/>
    <property type="evidence" value="ECO:0007669"/>
    <property type="project" value="UniProtKB-KW"/>
</dbReference>